<dbReference type="AlphaFoldDB" id="A0A0M3DAY3"/>
<feature type="compositionally biased region" description="Basic and acidic residues" evidence="1">
    <location>
        <begin position="45"/>
        <end position="54"/>
    </location>
</feature>
<protein>
    <recommendedName>
        <fullName evidence="5">AlgX/AlgJ SGNH hydrolase-like domain-containing protein</fullName>
    </recommendedName>
</protein>
<dbReference type="Proteomes" id="UP000034407">
    <property type="component" value="Unassembled WGS sequence"/>
</dbReference>
<name>A0A0M3DAY3_9FIRM</name>
<evidence type="ECO:0000256" key="2">
    <source>
        <dbReference type="SAM" id="SignalP"/>
    </source>
</evidence>
<dbReference type="EMBL" id="LBBT01000361">
    <property type="protein sequence ID" value="KKX99819.1"/>
    <property type="molecule type" value="Genomic_DNA"/>
</dbReference>
<feature type="chain" id="PRO_5005652813" description="AlgX/AlgJ SGNH hydrolase-like domain-containing protein" evidence="2">
    <location>
        <begin position="28"/>
        <end position="354"/>
    </location>
</feature>
<evidence type="ECO:0000256" key="1">
    <source>
        <dbReference type="SAM" id="MobiDB-lite"/>
    </source>
</evidence>
<organism evidence="3 4">
    <name type="scientific">Paraclostridium benzoelyticum</name>
    <dbReference type="NCBI Taxonomy" id="1629550"/>
    <lineage>
        <taxon>Bacteria</taxon>
        <taxon>Bacillati</taxon>
        <taxon>Bacillota</taxon>
        <taxon>Clostridia</taxon>
        <taxon>Peptostreptococcales</taxon>
        <taxon>Peptostreptococcaceae</taxon>
        <taxon>Paraclostridium</taxon>
    </lineage>
</organism>
<dbReference type="PATRIC" id="fig|1629550.3.peg.3052"/>
<feature type="region of interest" description="Disordered" evidence="1">
    <location>
        <begin position="34"/>
        <end position="63"/>
    </location>
</feature>
<evidence type="ECO:0000313" key="3">
    <source>
        <dbReference type="EMBL" id="KKX99819.1"/>
    </source>
</evidence>
<sequence>MNKKIKPSTRKILAMCLVLIIASQVVACSNKDAINSSKEGSSSEQKVDTSESNKTDSNATAEKSGSVITVGNKAFEIFNENKAGEKEYSQIISEHKKALGKDVQVYNMVVPTHVEFGLPEKYKDMSKSEKDSIDSIYKNMDKDVKTVDAYDNLKKHKEEYIYFNTDHHWTSLGAYYAYKSFAKEAGFKPAELSEYDKYTKEGFLGTLYAQTQDSKIKNNPDKVDYYKIPCDYSVYRYEKENPNKPLKTTLYADYAKGSNAYSVFLHGDFPRIDIKNKDAKNNKKLVVVKESYGNAFVPFLIPHYKEVIVIDSRHYKGSLEKLVKEKNANEVLFINNAFAANTQKIVNTIKGLNK</sequence>
<reference evidence="3 4" key="1">
    <citation type="submission" date="2015-04" db="EMBL/GenBank/DDBJ databases">
        <title>Microcin producing Clostridium sp. JC272T.</title>
        <authorList>
            <person name="Jyothsna T."/>
            <person name="Sasikala C."/>
            <person name="Ramana C."/>
        </authorList>
    </citation>
    <scope>NUCLEOTIDE SEQUENCE [LARGE SCALE GENOMIC DNA]</scope>
    <source>
        <strain evidence="3 4">JC272</strain>
    </source>
</reference>
<comment type="caution">
    <text evidence="3">The sequence shown here is derived from an EMBL/GenBank/DDBJ whole genome shotgun (WGS) entry which is preliminary data.</text>
</comment>
<gene>
    <name evidence="3" type="ORF">VN21_17585</name>
</gene>
<feature type="signal peptide" evidence="2">
    <location>
        <begin position="1"/>
        <end position="27"/>
    </location>
</feature>
<dbReference type="InterPro" id="IPR025945">
    <property type="entry name" value="DHHW"/>
</dbReference>
<dbReference type="OrthoDB" id="175771at2"/>
<feature type="compositionally biased region" description="Polar residues" evidence="1">
    <location>
        <begin position="34"/>
        <end position="44"/>
    </location>
</feature>
<evidence type="ECO:0008006" key="5">
    <source>
        <dbReference type="Google" id="ProtNLM"/>
    </source>
</evidence>
<evidence type="ECO:0000313" key="4">
    <source>
        <dbReference type="Proteomes" id="UP000034407"/>
    </source>
</evidence>
<proteinExistence type="predicted"/>
<dbReference type="Pfam" id="PF14286">
    <property type="entry name" value="DHHW"/>
    <property type="match status" value="1"/>
</dbReference>
<accession>A0A0M3DAY3</accession>
<keyword evidence="2" id="KW-0732">Signal</keyword>
<keyword evidence="4" id="KW-1185">Reference proteome</keyword>